<evidence type="ECO:0000313" key="1">
    <source>
        <dbReference type="EMBL" id="ADI38031.1"/>
    </source>
</evidence>
<dbReference type="HOGENOM" id="CLU_1453864_0_0_0"/>
<gene>
    <name evidence="1" type="ordered locus">wcw_0663</name>
</gene>
<evidence type="ECO:0000313" key="2">
    <source>
        <dbReference type="Proteomes" id="UP000001505"/>
    </source>
</evidence>
<dbReference type="AlphaFoldDB" id="D6YV70"/>
<protein>
    <submittedName>
        <fullName evidence="1">Uncharacterized protein</fullName>
    </submittedName>
</protein>
<dbReference type="Proteomes" id="UP000001505">
    <property type="component" value="Chromosome"/>
</dbReference>
<reference evidence="1 2" key="1">
    <citation type="journal article" date="2010" name="PLoS ONE">
        <title>The Waddlia genome: a window into chlamydial biology.</title>
        <authorList>
            <person name="Bertelli C."/>
            <person name="Collyn F."/>
            <person name="Croxatto A."/>
            <person name="Ruckert C."/>
            <person name="Polkinghorne A."/>
            <person name="Kebbi-Beghdadi C."/>
            <person name="Goesmann A."/>
            <person name="Vaughan L."/>
            <person name="Greub G."/>
        </authorList>
    </citation>
    <scope>NUCLEOTIDE SEQUENCE [LARGE SCALE GENOMIC DNA]</scope>
    <source>
        <strain evidence="2">ATCC VR-1470 / WSU 86-1044</strain>
    </source>
</reference>
<name>D6YV70_WADCW</name>
<keyword evidence="2" id="KW-1185">Reference proteome</keyword>
<dbReference type="EMBL" id="CP001928">
    <property type="protein sequence ID" value="ADI38031.1"/>
    <property type="molecule type" value="Genomic_DNA"/>
</dbReference>
<dbReference type="KEGG" id="wch:wcw_0663"/>
<sequence>MSDCCCCLDSAERGQDRTVHNNLRMILEDICCVIHSSEDDKILERLYNGKHQASNSVGFAKNHYSTHEIGQLYGILSKISHHSMQELIVRQWVNRDGLLSHLKPFNPERSQATLNILLLVIHLSRIAGEVVEKICIKELDKPYFWESPQTKRKNPPIDTLIHNLCEKISVLMNQNSDQVTEPTANV</sequence>
<organism evidence="1 2">
    <name type="scientific">Waddlia chondrophila (strain ATCC VR-1470 / WSU 86-1044)</name>
    <dbReference type="NCBI Taxonomy" id="716544"/>
    <lineage>
        <taxon>Bacteria</taxon>
        <taxon>Pseudomonadati</taxon>
        <taxon>Chlamydiota</taxon>
        <taxon>Chlamydiia</taxon>
        <taxon>Parachlamydiales</taxon>
        <taxon>Waddliaceae</taxon>
        <taxon>Waddlia</taxon>
    </lineage>
</organism>
<proteinExistence type="predicted"/>
<accession>D6YV70</accession>